<organism evidence="1">
    <name type="scientific">marine sediment metagenome</name>
    <dbReference type="NCBI Taxonomy" id="412755"/>
    <lineage>
        <taxon>unclassified sequences</taxon>
        <taxon>metagenomes</taxon>
        <taxon>ecological metagenomes</taxon>
    </lineage>
</organism>
<sequence>MNDIAFLYKGIKYQALDCGLYDYYPDWNKRSRMFLIVKKKLFSKPIKEIYISCKKNITT</sequence>
<reference evidence="1" key="1">
    <citation type="journal article" date="2015" name="Nature">
        <title>Complex archaea that bridge the gap between prokaryotes and eukaryotes.</title>
        <authorList>
            <person name="Spang A."/>
            <person name="Saw J.H."/>
            <person name="Jorgensen S.L."/>
            <person name="Zaremba-Niedzwiedzka K."/>
            <person name="Martijn J."/>
            <person name="Lind A.E."/>
            <person name="van Eijk R."/>
            <person name="Schleper C."/>
            <person name="Guy L."/>
            <person name="Ettema T.J."/>
        </authorList>
    </citation>
    <scope>NUCLEOTIDE SEQUENCE</scope>
</reference>
<dbReference type="EMBL" id="LAZR01070365">
    <property type="protein sequence ID" value="KKK41875.1"/>
    <property type="molecule type" value="Genomic_DNA"/>
</dbReference>
<evidence type="ECO:0000313" key="1">
    <source>
        <dbReference type="EMBL" id="KKK41875.1"/>
    </source>
</evidence>
<protein>
    <submittedName>
        <fullName evidence="1">Uncharacterized protein</fullName>
    </submittedName>
</protein>
<accession>A0A0F8W144</accession>
<comment type="caution">
    <text evidence="1">The sequence shown here is derived from an EMBL/GenBank/DDBJ whole genome shotgun (WGS) entry which is preliminary data.</text>
</comment>
<feature type="non-terminal residue" evidence="1">
    <location>
        <position position="59"/>
    </location>
</feature>
<gene>
    <name evidence="1" type="ORF">LCGC14_2470420</name>
</gene>
<dbReference type="AlphaFoldDB" id="A0A0F8W144"/>
<proteinExistence type="predicted"/>
<name>A0A0F8W144_9ZZZZ</name>